<sequence precursor="true">MKKILFSSLLLVNIVLAKNEIKSYIGYEYKSYLKTKGDTRNYNSAITFQNEFKYSFEDSYLYSKINILKDSSEGQRDYVNISELYYSKAFENFDLNLGKKIIFLGSLEANNIVNIFNRQNYQKDSLSIYKKGSIMANLNYFFNDDSTLKLYVKSFEENIKLPSTNSPYSPFKTNIYSKKINFSNKREQPSFLAVYSKSYDDEIIADINMGFFYGYDENILYQKTNNKINPYLFQSAKLFTYDTFVLNSTLYKIEASYTKVEKDGEFDIKNFYEIGIGSEYTIEQIYKNNSLGLIAEYYKSDNKNTSFDNDLFLALRYSLNDKDSSEFLTGIIKDTKKSDMSAYIKYSGRLIDNLNVSADIRYLKSDNYIGEHLRFGCEIKYYF</sequence>
<dbReference type="STRING" id="572480.Arnit_2219"/>
<dbReference type="SUPFAM" id="SSF56935">
    <property type="entry name" value="Porins"/>
    <property type="match status" value="1"/>
</dbReference>
<dbReference type="Proteomes" id="UP000000939">
    <property type="component" value="Chromosome"/>
</dbReference>
<dbReference type="eggNOG" id="ENOG5030NAN">
    <property type="taxonomic scope" value="Bacteria"/>
</dbReference>
<evidence type="ECO:0000313" key="2">
    <source>
        <dbReference type="Proteomes" id="UP000000939"/>
    </source>
</evidence>
<accession>D5V0Q9</accession>
<proteinExistence type="predicted"/>
<name>D5V0Q9_ARCNC</name>
<evidence type="ECO:0008006" key="3">
    <source>
        <dbReference type="Google" id="ProtNLM"/>
    </source>
</evidence>
<protein>
    <recommendedName>
        <fullName evidence="3">Porin</fullName>
    </recommendedName>
</protein>
<organism evidence="1 2">
    <name type="scientific">Arcobacter nitrofigilis (strain ATCC 33309 / DSM 7299 / CCUG 15893 / LMG 7604 / NCTC 12251 / CI)</name>
    <name type="common">Campylobacter nitrofigilis</name>
    <dbReference type="NCBI Taxonomy" id="572480"/>
    <lineage>
        <taxon>Bacteria</taxon>
        <taxon>Pseudomonadati</taxon>
        <taxon>Campylobacterota</taxon>
        <taxon>Epsilonproteobacteria</taxon>
        <taxon>Campylobacterales</taxon>
        <taxon>Arcobacteraceae</taxon>
        <taxon>Arcobacter</taxon>
    </lineage>
</organism>
<keyword evidence="2" id="KW-1185">Reference proteome</keyword>
<dbReference type="RefSeq" id="WP_013136016.1">
    <property type="nucleotide sequence ID" value="NC_014166.1"/>
</dbReference>
<dbReference type="HOGENOM" id="CLU_044829_0_0_7"/>
<dbReference type="OrthoDB" id="1188513at2"/>
<dbReference type="AlphaFoldDB" id="D5V0Q9"/>
<evidence type="ECO:0000313" key="1">
    <source>
        <dbReference type="EMBL" id="ADG93871.1"/>
    </source>
</evidence>
<reference evidence="1 2" key="1">
    <citation type="journal article" date="2010" name="Stand. Genomic Sci.">
        <title>Complete genome sequence of Arcobacter nitrofigilis type strain (CI).</title>
        <authorList>
            <person name="Pati A."/>
            <person name="Gronow S."/>
            <person name="Lapidus A."/>
            <person name="Copeland A."/>
            <person name="Glavina Del Rio T."/>
            <person name="Nolan M."/>
            <person name="Lucas S."/>
            <person name="Tice H."/>
            <person name="Cheng J.F."/>
            <person name="Han C."/>
            <person name="Chertkov O."/>
            <person name="Bruce D."/>
            <person name="Tapia R."/>
            <person name="Goodwin L."/>
            <person name="Pitluck S."/>
            <person name="Liolios K."/>
            <person name="Ivanova N."/>
            <person name="Mavromatis K."/>
            <person name="Chen A."/>
            <person name="Palaniappan K."/>
            <person name="Land M."/>
            <person name="Hauser L."/>
            <person name="Chang Y.J."/>
            <person name="Jeffries C.D."/>
            <person name="Detter J.C."/>
            <person name="Rohde M."/>
            <person name="Goker M."/>
            <person name="Bristow J."/>
            <person name="Eisen J.A."/>
            <person name="Markowitz V."/>
            <person name="Hugenholtz P."/>
            <person name="Klenk H.P."/>
            <person name="Kyrpides N.C."/>
        </authorList>
    </citation>
    <scope>NUCLEOTIDE SEQUENCE [LARGE SCALE GENOMIC DNA]</scope>
    <source>
        <strain evidence="2">ATCC 33309 / DSM 7299 / CCUG 15893 / LMG 7604 / NCTC 12251 / CI</strain>
    </source>
</reference>
<gene>
    <name evidence="1" type="ordered locus">Arnit_2219</name>
</gene>
<dbReference type="EMBL" id="CP001999">
    <property type="protein sequence ID" value="ADG93871.1"/>
    <property type="molecule type" value="Genomic_DNA"/>
</dbReference>
<dbReference type="KEGG" id="ant:Arnit_2219"/>